<keyword evidence="3 6" id="KW-0238">DNA-binding</keyword>
<evidence type="ECO:0000313" key="6">
    <source>
        <dbReference type="EMBL" id="MBB5936671.1"/>
    </source>
</evidence>
<dbReference type="PRINTS" id="PR00039">
    <property type="entry name" value="HTHLYSR"/>
</dbReference>
<dbReference type="GO" id="GO:0003677">
    <property type="term" value="F:DNA binding"/>
    <property type="evidence" value="ECO:0007669"/>
    <property type="project" value="UniProtKB-KW"/>
</dbReference>
<evidence type="ECO:0000313" key="7">
    <source>
        <dbReference type="Proteomes" id="UP000588098"/>
    </source>
</evidence>
<dbReference type="SUPFAM" id="SSF53850">
    <property type="entry name" value="Periplasmic binding protein-like II"/>
    <property type="match status" value="1"/>
</dbReference>
<dbReference type="SUPFAM" id="SSF46785">
    <property type="entry name" value="Winged helix' DNA-binding domain"/>
    <property type="match status" value="1"/>
</dbReference>
<dbReference type="Gene3D" id="3.40.190.10">
    <property type="entry name" value="Periplasmic binding protein-like II"/>
    <property type="match status" value="2"/>
</dbReference>
<dbReference type="CDD" id="cd08414">
    <property type="entry name" value="PBP2_LTTR_aromatics_like"/>
    <property type="match status" value="1"/>
</dbReference>
<evidence type="ECO:0000259" key="5">
    <source>
        <dbReference type="PROSITE" id="PS50931"/>
    </source>
</evidence>
<dbReference type="FunFam" id="1.10.10.10:FF:000001">
    <property type="entry name" value="LysR family transcriptional regulator"/>
    <property type="match status" value="1"/>
</dbReference>
<comment type="similarity">
    <text evidence="1">Belongs to the LysR transcriptional regulatory family.</text>
</comment>
<evidence type="ECO:0000256" key="3">
    <source>
        <dbReference type="ARBA" id="ARBA00023125"/>
    </source>
</evidence>
<dbReference type="GO" id="GO:0003700">
    <property type="term" value="F:DNA-binding transcription factor activity"/>
    <property type="evidence" value="ECO:0007669"/>
    <property type="project" value="InterPro"/>
</dbReference>
<comment type="caution">
    <text evidence="6">The sequence shown here is derived from an EMBL/GenBank/DDBJ whole genome shotgun (WGS) entry which is preliminary data.</text>
</comment>
<dbReference type="Pfam" id="PF03466">
    <property type="entry name" value="LysR_substrate"/>
    <property type="match status" value="1"/>
</dbReference>
<reference evidence="6 7" key="1">
    <citation type="submission" date="2020-08" db="EMBL/GenBank/DDBJ databases">
        <title>Genomic Encyclopedia of Type Strains, Phase III (KMG-III): the genomes of soil and plant-associated and newly described type strains.</title>
        <authorList>
            <person name="Whitman W."/>
        </authorList>
    </citation>
    <scope>NUCLEOTIDE SEQUENCE [LARGE SCALE GENOMIC DNA]</scope>
    <source>
        <strain evidence="6 7">CECT 8305</strain>
    </source>
</reference>
<dbReference type="InterPro" id="IPR036390">
    <property type="entry name" value="WH_DNA-bd_sf"/>
</dbReference>
<keyword evidence="2" id="KW-0805">Transcription regulation</keyword>
<dbReference type="RefSeq" id="WP_184573214.1">
    <property type="nucleotide sequence ID" value="NZ_JACHJL010000008.1"/>
</dbReference>
<keyword evidence="4" id="KW-0804">Transcription</keyword>
<evidence type="ECO:0000256" key="2">
    <source>
        <dbReference type="ARBA" id="ARBA00023015"/>
    </source>
</evidence>
<dbReference type="GO" id="GO:0032993">
    <property type="term" value="C:protein-DNA complex"/>
    <property type="evidence" value="ECO:0007669"/>
    <property type="project" value="TreeGrafter"/>
</dbReference>
<feature type="domain" description="HTH lysR-type" evidence="5">
    <location>
        <begin position="3"/>
        <end position="60"/>
    </location>
</feature>
<dbReference type="Proteomes" id="UP000588098">
    <property type="component" value="Unassembled WGS sequence"/>
</dbReference>
<dbReference type="AlphaFoldDB" id="A0A7W9QAK2"/>
<dbReference type="Pfam" id="PF00126">
    <property type="entry name" value="HTH_1"/>
    <property type="match status" value="1"/>
</dbReference>
<keyword evidence="7" id="KW-1185">Reference proteome</keyword>
<dbReference type="PANTHER" id="PTHR30346">
    <property type="entry name" value="TRANSCRIPTIONAL DUAL REGULATOR HCAR-RELATED"/>
    <property type="match status" value="1"/>
</dbReference>
<name>A0A7W9QAK2_9ACTN</name>
<dbReference type="PANTHER" id="PTHR30346:SF0">
    <property type="entry name" value="HCA OPERON TRANSCRIPTIONAL ACTIVATOR HCAR"/>
    <property type="match status" value="1"/>
</dbReference>
<dbReference type="Gene3D" id="1.10.10.10">
    <property type="entry name" value="Winged helix-like DNA-binding domain superfamily/Winged helix DNA-binding domain"/>
    <property type="match status" value="1"/>
</dbReference>
<dbReference type="InterPro" id="IPR036388">
    <property type="entry name" value="WH-like_DNA-bd_sf"/>
</dbReference>
<evidence type="ECO:0000256" key="1">
    <source>
        <dbReference type="ARBA" id="ARBA00009437"/>
    </source>
</evidence>
<evidence type="ECO:0000256" key="4">
    <source>
        <dbReference type="ARBA" id="ARBA00023163"/>
    </source>
</evidence>
<dbReference type="PROSITE" id="PS50931">
    <property type="entry name" value="HTH_LYSR"/>
    <property type="match status" value="1"/>
</dbReference>
<organism evidence="6 7">
    <name type="scientific">Streptomyces zagrosensis</name>
    <dbReference type="NCBI Taxonomy" id="1042984"/>
    <lineage>
        <taxon>Bacteria</taxon>
        <taxon>Bacillati</taxon>
        <taxon>Actinomycetota</taxon>
        <taxon>Actinomycetes</taxon>
        <taxon>Kitasatosporales</taxon>
        <taxon>Streptomycetaceae</taxon>
        <taxon>Streptomyces</taxon>
    </lineage>
</organism>
<protein>
    <submittedName>
        <fullName evidence="6">DNA-binding transcriptional LysR family regulator</fullName>
    </submittedName>
</protein>
<gene>
    <name evidence="6" type="ORF">FHS42_003746</name>
</gene>
<dbReference type="InterPro" id="IPR000847">
    <property type="entry name" value="LysR_HTH_N"/>
</dbReference>
<sequence length="301" mass="32711">MTVDLRQFRYFIGVAEEGNFTRASGRLNVAQPSLSRQVQQLERELGLQLLIRHPHGVSLSAAGAEFLVHARAAVEAFDAAVNAARLASEGKSGHLTVGFVVAAGLEYVPIILQTFRKQVPDVKVEVREFNFTDTSAGLADQVTDAAFVRLPIDTVGLEHVVLAHEELVAAMPINHRFAQNDEISVADLLDEPLITSPVAGSWRDFWLFNDRRAGRPAVIGAEASTFESELQAVAAGHGISITTEGARRFYNRPDLAFVNISDAPVSTIALAWRSDSVSPALRRFVTVAQEAIGPAAAHRRR</sequence>
<proteinExistence type="inferred from homology"/>
<dbReference type="InterPro" id="IPR005119">
    <property type="entry name" value="LysR_subst-bd"/>
</dbReference>
<dbReference type="EMBL" id="JACHJL010000008">
    <property type="protein sequence ID" value="MBB5936671.1"/>
    <property type="molecule type" value="Genomic_DNA"/>
</dbReference>
<accession>A0A7W9QAK2</accession>